<protein>
    <submittedName>
        <fullName evidence="2">Uncharacterized protein</fullName>
    </submittedName>
</protein>
<reference evidence="2 3" key="1">
    <citation type="submission" date="2021-07" db="EMBL/GenBank/DDBJ databases">
        <title>The Aristolochia fimbriata genome: insights into angiosperm evolution, floral development and chemical biosynthesis.</title>
        <authorList>
            <person name="Jiao Y."/>
        </authorList>
    </citation>
    <scope>NUCLEOTIDE SEQUENCE [LARGE SCALE GENOMIC DNA]</scope>
    <source>
        <strain evidence="2">IBCAS-2021</strain>
        <tissue evidence="2">Leaf</tissue>
    </source>
</reference>
<name>A0AAV7ECB6_ARIFI</name>
<keyword evidence="1" id="KW-1133">Transmembrane helix</keyword>
<proteinExistence type="predicted"/>
<dbReference type="EMBL" id="JAINDJ010000005">
    <property type="protein sequence ID" value="KAG9446482.1"/>
    <property type="molecule type" value="Genomic_DNA"/>
</dbReference>
<evidence type="ECO:0000256" key="1">
    <source>
        <dbReference type="SAM" id="Phobius"/>
    </source>
</evidence>
<keyword evidence="1" id="KW-0812">Transmembrane</keyword>
<comment type="caution">
    <text evidence="2">The sequence shown here is derived from an EMBL/GenBank/DDBJ whole genome shotgun (WGS) entry which is preliminary data.</text>
</comment>
<evidence type="ECO:0000313" key="2">
    <source>
        <dbReference type="EMBL" id="KAG9446482.1"/>
    </source>
</evidence>
<dbReference type="Proteomes" id="UP000825729">
    <property type="component" value="Unassembled WGS sequence"/>
</dbReference>
<keyword evidence="3" id="KW-1185">Reference proteome</keyword>
<dbReference type="AlphaFoldDB" id="A0AAV7ECB6"/>
<keyword evidence="1" id="KW-0472">Membrane</keyword>
<feature type="transmembrane region" description="Helical" evidence="1">
    <location>
        <begin position="44"/>
        <end position="64"/>
    </location>
</feature>
<organism evidence="2 3">
    <name type="scientific">Aristolochia fimbriata</name>
    <name type="common">White veined hardy Dutchman's pipe vine</name>
    <dbReference type="NCBI Taxonomy" id="158543"/>
    <lineage>
        <taxon>Eukaryota</taxon>
        <taxon>Viridiplantae</taxon>
        <taxon>Streptophyta</taxon>
        <taxon>Embryophyta</taxon>
        <taxon>Tracheophyta</taxon>
        <taxon>Spermatophyta</taxon>
        <taxon>Magnoliopsida</taxon>
        <taxon>Magnoliidae</taxon>
        <taxon>Piperales</taxon>
        <taxon>Aristolochiaceae</taxon>
        <taxon>Aristolochia</taxon>
    </lineage>
</organism>
<accession>A0AAV7ECB6</accession>
<evidence type="ECO:0000313" key="3">
    <source>
        <dbReference type="Proteomes" id="UP000825729"/>
    </source>
</evidence>
<sequence length="120" mass="13784">MVVLHDSDPLRCVFEEPRNISERNINMEWLLDLGGKQQCLIGCYYFLFGIPLGLIFGYLLHMGVQTIDNHQLSRWSYCGTAKDLSKATLKKGLGRQFLNLNLTNLPNKPKYQLKHAELNC</sequence>
<gene>
    <name evidence="2" type="ORF">H6P81_012610</name>
</gene>